<dbReference type="HAMAP" id="MF_00052_B">
    <property type="entry name" value="RNase_HII_B"/>
    <property type="match status" value="1"/>
</dbReference>
<evidence type="ECO:0000256" key="15">
    <source>
        <dbReference type="PROSITE-ProRule" id="PRU01319"/>
    </source>
</evidence>
<dbReference type="GO" id="GO:0006298">
    <property type="term" value="P:mismatch repair"/>
    <property type="evidence" value="ECO:0007669"/>
    <property type="project" value="TreeGrafter"/>
</dbReference>
<dbReference type="InterPro" id="IPR036397">
    <property type="entry name" value="RNaseH_sf"/>
</dbReference>
<comment type="similarity">
    <text evidence="5 14 16">Belongs to the RNase HII family.</text>
</comment>
<dbReference type="GO" id="GO:0004523">
    <property type="term" value="F:RNA-DNA hybrid ribonuclease activity"/>
    <property type="evidence" value="ECO:0007669"/>
    <property type="project" value="UniProtKB-UniRule"/>
</dbReference>
<evidence type="ECO:0000256" key="8">
    <source>
        <dbReference type="ARBA" id="ARBA00022490"/>
    </source>
</evidence>
<protein>
    <recommendedName>
        <fullName evidence="7 14">Ribonuclease HII</fullName>
        <shortName evidence="14">RNase HII</shortName>
        <ecNumber evidence="6 14">3.1.26.4</ecNumber>
    </recommendedName>
</protein>
<dbReference type="CDD" id="cd07182">
    <property type="entry name" value="RNase_HII_bacteria_HII_like"/>
    <property type="match status" value="1"/>
</dbReference>
<keyword evidence="9 14" id="KW-0540">Nuclease</keyword>
<evidence type="ECO:0000256" key="11">
    <source>
        <dbReference type="ARBA" id="ARBA00022759"/>
    </source>
</evidence>
<dbReference type="InterPro" id="IPR022898">
    <property type="entry name" value="RNase_HII"/>
</dbReference>
<evidence type="ECO:0000256" key="6">
    <source>
        <dbReference type="ARBA" id="ARBA00012180"/>
    </source>
</evidence>
<keyword evidence="12 14" id="KW-0378">Hydrolase</keyword>
<dbReference type="InterPro" id="IPR001352">
    <property type="entry name" value="RNase_HII/HIII"/>
</dbReference>
<evidence type="ECO:0000256" key="7">
    <source>
        <dbReference type="ARBA" id="ARBA00019179"/>
    </source>
</evidence>
<dbReference type="GO" id="GO:0030145">
    <property type="term" value="F:manganese ion binding"/>
    <property type="evidence" value="ECO:0007669"/>
    <property type="project" value="UniProtKB-UniRule"/>
</dbReference>
<keyword evidence="8 14" id="KW-0963">Cytoplasm</keyword>
<evidence type="ECO:0000256" key="14">
    <source>
        <dbReference type="HAMAP-Rule" id="MF_00052"/>
    </source>
</evidence>
<comment type="catalytic activity">
    <reaction evidence="1 14 15 16">
        <text>Endonucleolytic cleavage to 5'-phosphomonoester.</text>
        <dbReference type="EC" id="3.1.26.4"/>
    </reaction>
</comment>
<keyword evidence="10 14" id="KW-0479">Metal-binding</keyword>
<evidence type="ECO:0000256" key="16">
    <source>
        <dbReference type="RuleBase" id="RU003515"/>
    </source>
</evidence>
<dbReference type="Gene3D" id="3.30.420.10">
    <property type="entry name" value="Ribonuclease H-like superfamily/Ribonuclease H"/>
    <property type="match status" value="1"/>
</dbReference>
<reference evidence="18" key="1">
    <citation type="journal article" date="2007" name="J. Bacteriol.">
        <title>Comparative genome analysis of four magnetotactic bacteria reveals a complex set of group-specific genes implicated in magnetosome biomineralization and function.</title>
        <authorList>
            <person name="Richter M."/>
            <person name="Kube M."/>
            <person name="Bazylinski D.A."/>
            <person name="Lombardot T."/>
            <person name="Gloeckner F.O."/>
            <person name="Reinhardt R."/>
            <person name="Schueler D."/>
        </authorList>
    </citation>
    <scope>NUCLEOTIDE SEQUENCE</scope>
    <source>
        <strain evidence="18">MSR-1</strain>
    </source>
</reference>
<evidence type="ECO:0000256" key="10">
    <source>
        <dbReference type="ARBA" id="ARBA00022723"/>
    </source>
</evidence>
<dbReference type="GO" id="GO:0005737">
    <property type="term" value="C:cytoplasm"/>
    <property type="evidence" value="ECO:0007669"/>
    <property type="project" value="UniProtKB-SubCell"/>
</dbReference>
<gene>
    <name evidence="14" type="primary">rnhB</name>
    <name evidence="18" type="ORF">MGR_2180</name>
</gene>
<accession>A4U028</accession>
<evidence type="ECO:0000256" key="4">
    <source>
        <dbReference type="ARBA" id="ARBA00004496"/>
    </source>
</evidence>
<dbReference type="EMBL" id="CU459003">
    <property type="protein sequence ID" value="CAM76235.1"/>
    <property type="molecule type" value="Genomic_DNA"/>
</dbReference>
<dbReference type="GO" id="GO:0003723">
    <property type="term" value="F:RNA binding"/>
    <property type="evidence" value="ECO:0007669"/>
    <property type="project" value="UniProtKB-UniRule"/>
</dbReference>
<keyword evidence="13 14" id="KW-0464">Manganese</keyword>
<evidence type="ECO:0000313" key="18">
    <source>
        <dbReference type="EMBL" id="CAM76235.1"/>
    </source>
</evidence>
<dbReference type="Pfam" id="PF01351">
    <property type="entry name" value="RNase_HII"/>
    <property type="match status" value="1"/>
</dbReference>
<evidence type="ECO:0000256" key="2">
    <source>
        <dbReference type="ARBA" id="ARBA00001946"/>
    </source>
</evidence>
<feature type="binding site" evidence="14 15">
    <location>
        <position position="19"/>
    </location>
    <ligand>
        <name>a divalent metal cation</name>
        <dbReference type="ChEBI" id="CHEBI:60240"/>
    </ligand>
</feature>
<evidence type="ECO:0000256" key="1">
    <source>
        <dbReference type="ARBA" id="ARBA00000077"/>
    </source>
</evidence>
<sequence length="201" mass="21216">MPDLSLETALGGMVAGIDEVGRGPLAGPVVAAAIIIDPATLPAELAAHLDDSKKLSAKKREHLDILIRQHCRFAIAQASVEEIDRLNILKATFLAMARAVDGLGTVPDHALVDGNRPPPLPCPAHCVIGGDAKSLSIAAASIIAKVFRDRLMTALDLDFPGYGWAANAGYGTKAHMEALKRLGPTPHHRTSFAPVAQFQLL</sequence>
<dbReference type="InterPro" id="IPR012337">
    <property type="entry name" value="RNaseH-like_sf"/>
</dbReference>
<evidence type="ECO:0000256" key="12">
    <source>
        <dbReference type="ARBA" id="ARBA00022801"/>
    </source>
</evidence>
<evidence type="ECO:0000259" key="17">
    <source>
        <dbReference type="PROSITE" id="PS51975"/>
    </source>
</evidence>
<dbReference type="AlphaFoldDB" id="A4U028"/>
<feature type="domain" description="RNase H type-2" evidence="17">
    <location>
        <begin position="12"/>
        <end position="201"/>
    </location>
</feature>
<comment type="cofactor">
    <cofactor evidence="14 15">
        <name>Mn(2+)</name>
        <dbReference type="ChEBI" id="CHEBI:29035"/>
    </cofactor>
    <cofactor evidence="14 15">
        <name>Mg(2+)</name>
        <dbReference type="ChEBI" id="CHEBI:18420"/>
    </cofactor>
    <text evidence="14 15">Manganese or magnesium. Binds 1 divalent metal ion per monomer in the absence of substrate. May bind a second metal ion after substrate binding.</text>
</comment>
<evidence type="ECO:0000256" key="9">
    <source>
        <dbReference type="ARBA" id="ARBA00022722"/>
    </source>
</evidence>
<feature type="binding site" evidence="14 15">
    <location>
        <position position="18"/>
    </location>
    <ligand>
        <name>a divalent metal cation</name>
        <dbReference type="ChEBI" id="CHEBI:60240"/>
    </ligand>
</feature>
<evidence type="ECO:0000256" key="13">
    <source>
        <dbReference type="ARBA" id="ARBA00023211"/>
    </source>
</evidence>
<dbReference type="InterPro" id="IPR024567">
    <property type="entry name" value="RNase_HII/HIII_dom"/>
</dbReference>
<dbReference type="RefSeq" id="WP_024080319.1">
    <property type="nucleotide sequence ID" value="NZ_CP027527.1"/>
</dbReference>
<dbReference type="NCBIfam" id="NF000595">
    <property type="entry name" value="PRK00015.1-3"/>
    <property type="match status" value="1"/>
</dbReference>
<dbReference type="EC" id="3.1.26.4" evidence="6 14"/>
<evidence type="ECO:0000256" key="3">
    <source>
        <dbReference type="ARBA" id="ARBA00004065"/>
    </source>
</evidence>
<evidence type="ECO:0000256" key="5">
    <source>
        <dbReference type="ARBA" id="ARBA00007383"/>
    </source>
</evidence>
<dbReference type="SUPFAM" id="SSF53098">
    <property type="entry name" value="Ribonuclease H-like"/>
    <property type="match status" value="1"/>
</dbReference>
<comment type="subcellular location">
    <subcellularLocation>
        <location evidence="4 14">Cytoplasm</location>
    </subcellularLocation>
</comment>
<dbReference type="PANTHER" id="PTHR10954">
    <property type="entry name" value="RIBONUCLEASE H2 SUBUNIT A"/>
    <property type="match status" value="1"/>
</dbReference>
<proteinExistence type="inferred from homology"/>
<name>A4U028_9PROT</name>
<dbReference type="PANTHER" id="PTHR10954:SF18">
    <property type="entry name" value="RIBONUCLEASE HII"/>
    <property type="match status" value="1"/>
</dbReference>
<feature type="binding site" evidence="14 15">
    <location>
        <position position="113"/>
    </location>
    <ligand>
        <name>a divalent metal cation</name>
        <dbReference type="ChEBI" id="CHEBI:60240"/>
    </ligand>
</feature>
<organism evidence="18">
    <name type="scientific">Magnetospirillum gryphiswaldense</name>
    <dbReference type="NCBI Taxonomy" id="55518"/>
    <lineage>
        <taxon>Bacteria</taxon>
        <taxon>Pseudomonadati</taxon>
        <taxon>Pseudomonadota</taxon>
        <taxon>Alphaproteobacteria</taxon>
        <taxon>Rhodospirillales</taxon>
        <taxon>Rhodospirillaceae</taxon>
        <taxon>Magnetospirillum</taxon>
    </lineage>
</organism>
<dbReference type="PROSITE" id="PS51975">
    <property type="entry name" value="RNASE_H_2"/>
    <property type="match status" value="1"/>
</dbReference>
<dbReference type="GO" id="GO:0043137">
    <property type="term" value="P:DNA replication, removal of RNA primer"/>
    <property type="evidence" value="ECO:0007669"/>
    <property type="project" value="TreeGrafter"/>
</dbReference>
<comment type="cofactor">
    <cofactor evidence="2">
        <name>Mg(2+)</name>
        <dbReference type="ChEBI" id="CHEBI:18420"/>
    </cofactor>
</comment>
<dbReference type="GO" id="GO:0032299">
    <property type="term" value="C:ribonuclease H2 complex"/>
    <property type="evidence" value="ECO:0007669"/>
    <property type="project" value="TreeGrafter"/>
</dbReference>
<keyword evidence="11 14" id="KW-0255">Endonuclease</keyword>
<comment type="function">
    <text evidence="3 14 16">Endonuclease that specifically degrades the RNA of RNA-DNA hybrids.</text>
</comment>